<evidence type="ECO:0000313" key="1">
    <source>
        <dbReference type="EMBL" id="MDZ5087380.1"/>
    </source>
</evidence>
<protein>
    <submittedName>
        <fullName evidence="1">Uncharacterized protein</fullName>
    </submittedName>
</protein>
<proteinExistence type="predicted"/>
<gene>
    <name evidence="1" type="ORF">OHX15_18485</name>
</gene>
<comment type="caution">
    <text evidence="1">The sequence shown here is derived from an EMBL/GenBank/DDBJ whole genome shotgun (WGS) entry which is preliminary data.</text>
</comment>
<dbReference type="EMBL" id="JAOXLN010000019">
    <property type="protein sequence ID" value="MDZ5087380.1"/>
    <property type="molecule type" value="Genomic_DNA"/>
</dbReference>
<keyword evidence="2" id="KW-1185">Reference proteome</keyword>
<evidence type="ECO:0000313" key="2">
    <source>
        <dbReference type="Proteomes" id="UP001289645"/>
    </source>
</evidence>
<name>A0ACC6MKC9_MYCPF</name>
<organism evidence="1 2">
    <name type="scientific">Mycolicibacterium parafortuitum</name>
    <name type="common">Mycobacterium parafortuitum</name>
    <dbReference type="NCBI Taxonomy" id="39692"/>
    <lineage>
        <taxon>Bacteria</taxon>
        <taxon>Bacillati</taxon>
        <taxon>Actinomycetota</taxon>
        <taxon>Actinomycetes</taxon>
        <taxon>Mycobacteriales</taxon>
        <taxon>Mycobacteriaceae</taxon>
        <taxon>Mycolicibacterium</taxon>
    </lineage>
</organism>
<reference evidence="1 2" key="1">
    <citation type="journal article" date="2021" name="Chemosphere">
        <title>Bioballs carrying a syntrophic Rhodococcus and Mycolicibacterium consortium for simultaneous sorption and biodegradation of fuel oil in contaminated freshwater.</title>
        <authorList>
            <person name="Naloka K."/>
            <person name="Polrit D."/>
            <person name="Muangchinda C."/>
            <person name="Thoetkiattikul H."/>
            <person name="Pinyakong O."/>
        </authorList>
    </citation>
    <scope>NUCLEOTIDE SEQUENCE [LARGE SCALE GENOMIC DNA]</scope>
    <source>
        <strain evidence="1 2">J101</strain>
    </source>
</reference>
<accession>A0ACC6MKC9</accession>
<sequence length="72" mass="7946">MNTATITKPLIRPAPEPGPDKFFDRDTYAAVTAGEIVAEVLRLSYWDPRDGDNAVEVDYEVRVVHASPMRGG</sequence>
<dbReference type="Proteomes" id="UP001289645">
    <property type="component" value="Unassembled WGS sequence"/>
</dbReference>